<dbReference type="PANTHER" id="PTHR43727:SF2">
    <property type="entry name" value="GROUP IV DECARBOXYLASE"/>
    <property type="match status" value="1"/>
</dbReference>
<dbReference type="GO" id="GO:0008836">
    <property type="term" value="F:diaminopimelate decarboxylase activity"/>
    <property type="evidence" value="ECO:0007669"/>
    <property type="project" value="TreeGrafter"/>
</dbReference>
<keyword evidence="2" id="KW-0663">Pyridoxal phosphate</keyword>
<dbReference type="InterPro" id="IPR022644">
    <property type="entry name" value="De-COase2_N"/>
</dbReference>
<evidence type="ECO:0000256" key="1">
    <source>
        <dbReference type="ARBA" id="ARBA00001933"/>
    </source>
</evidence>
<dbReference type="Gene3D" id="3.20.20.10">
    <property type="entry name" value="Alanine racemase"/>
    <property type="match status" value="1"/>
</dbReference>
<evidence type="ECO:0000256" key="2">
    <source>
        <dbReference type="ARBA" id="ARBA00022898"/>
    </source>
</evidence>
<name>A0A7K1Y0Z4_9SPHI</name>
<accession>A0A7K1Y0Z4</accession>
<evidence type="ECO:0000313" key="5">
    <source>
        <dbReference type="Proteomes" id="UP000451233"/>
    </source>
</evidence>
<dbReference type="InterPro" id="IPR029066">
    <property type="entry name" value="PLP-binding_barrel"/>
</dbReference>
<dbReference type="CDD" id="cd06841">
    <property type="entry name" value="PLPDE_III_MccE_like"/>
    <property type="match status" value="1"/>
</dbReference>
<comment type="cofactor">
    <cofactor evidence="1">
        <name>pyridoxal 5'-phosphate</name>
        <dbReference type="ChEBI" id="CHEBI:597326"/>
    </cofactor>
</comment>
<dbReference type="AlphaFoldDB" id="A0A7K1Y0Z4"/>
<keyword evidence="5" id="KW-1185">Reference proteome</keyword>
<dbReference type="SUPFAM" id="SSF51419">
    <property type="entry name" value="PLP-binding barrel"/>
    <property type="match status" value="1"/>
</dbReference>
<gene>
    <name evidence="4" type="ORF">GS398_16565</name>
</gene>
<protein>
    <submittedName>
        <fullName evidence="4">Diaminopimelate decarboxylase</fullName>
    </submittedName>
</protein>
<dbReference type="Pfam" id="PF02784">
    <property type="entry name" value="Orn_Arg_deC_N"/>
    <property type="match status" value="1"/>
</dbReference>
<dbReference type="EMBL" id="WVHS01000004">
    <property type="protein sequence ID" value="MXV16915.1"/>
    <property type="molecule type" value="Genomic_DNA"/>
</dbReference>
<dbReference type="Gene3D" id="2.40.37.10">
    <property type="entry name" value="Lyase, Ornithine Decarboxylase, Chain A, domain 1"/>
    <property type="match status" value="1"/>
</dbReference>
<comment type="caution">
    <text evidence="4">The sequence shown here is derived from an EMBL/GenBank/DDBJ whole genome shotgun (WGS) entry which is preliminary data.</text>
</comment>
<evidence type="ECO:0000259" key="3">
    <source>
        <dbReference type="Pfam" id="PF02784"/>
    </source>
</evidence>
<dbReference type="GO" id="GO:0009089">
    <property type="term" value="P:lysine biosynthetic process via diaminopimelate"/>
    <property type="evidence" value="ECO:0007669"/>
    <property type="project" value="TreeGrafter"/>
</dbReference>
<evidence type="ECO:0000313" key="4">
    <source>
        <dbReference type="EMBL" id="MXV16915.1"/>
    </source>
</evidence>
<dbReference type="RefSeq" id="WP_160907930.1">
    <property type="nucleotide sequence ID" value="NZ_WVHS01000004.1"/>
</dbReference>
<reference evidence="4 5" key="1">
    <citation type="submission" date="2019-11" db="EMBL/GenBank/DDBJ databases">
        <title>Pedobacter sp. HMF7056 Genome sequencing and assembly.</title>
        <authorList>
            <person name="Kang H."/>
            <person name="Kim H."/>
            <person name="Joh K."/>
        </authorList>
    </citation>
    <scope>NUCLEOTIDE SEQUENCE [LARGE SCALE GENOMIC DNA]</scope>
    <source>
        <strain evidence="4 5">HMF7056</strain>
    </source>
</reference>
<feature type="domain" description="Orn/DAP/Arg decarboxylase 2 N-terminal" evidence="3">
    <location>
        <begin position="63"/>
        <end position="309"/>
    </location>
</feature>
<dbReference type="Proteomes" id="UP000451233">
    <property type="component" value="Unassembled WGS sequence"/>
</dbReference>
<dbReference type="PANTHER" id="PTHR43727">
    <property type="entry name" value="DIAMINOPIMELATE DECARBOXYLASE"/>
    <property type="match status" value="1"/>
</dbReference>
<dbReference type="InterPro" id="IPR009006">
    <property type="entry name" value="Ala_racemase/Decarboxylase_C"/>
</dbReference>
<organism evidence="4 5">
    <name type="scientific">Hufsiella ginkgonis</name>
    <dbReference type="NCBI Taxonomy" id="2695274"/>
    <lineage>
        <taxon>Bacteria</taxon>
        <taxon>Pseudomonadati</taxon>
        <taxon>Bacteroidota</taxon>
        <taxon>Sphingobacteriia</taxon>
        <taxon>Sphingobacteriales</taxon>
        <taxon>Sphingobacteriaceae</taxon>
        <taxon>Hufsiella</taxon>
    </lineage>
</organism>
<proteinExistence type="predicted"/>
<dbReference type="SUPFAM" id="SSF50621">
    <property type="entry name" value="Alanine racemase C-terminal domain-like"/>
    <property type="match status" value="1"/>
</dbReference>
<sequence>MEKLKYERPVIRKMNTGLMNKFGTRTEFEPVKDIDGVPVKSLIRQFGSPLFVLSEKRIRRNYQSAVRAFNTRYPKVQFAWSYKTNYINAVCKVFHQEGSWAEVVSGFEYRKALGNGVPGEHIIFNGPDKKPGDLLLAVENNSLIHIDHFDELFLLLSLCKPLNRKPRVAIRVNMDTGVYPLWDRFGFNYENGQAWTAITRIMESGKLNLVGLHCHIGTFMLSTSAYAVAARKLCDLASRCKEQLQVAVQYLDLGGGFPSTNTLKGSYLPGIDTVPSVDDFAEVITTTILDYGFRPDELPLLILESGRVLIDDAGYLLGTVIANKRLSDGRRATILDFGVNTLFTSFWYEHKISPAQDFTHHTEDMVLYGPLCMNIDVVRENINLPLLEPGDHVVTHKVGAYNMTQWMQFISMRPAVVMIDQGGQPHVIRKAETLDYLQVPESMPDHLK</sequence>